<dbReference type="InterPro" id="IPR046357">
    <property type="entry name" value="PPIase_dom_sf"/>
</dbReference>
<evidence type="ECO:0000256" key="6">
    <source>
        <dbReference type="RuleBase" id="RU003915"/>
    </source>
</evidence>
<evidence type="ECO:0000256" key="1">
    <source>
        <dbReference type="ARBA" id="ARBA00000971"/>
    </source>
</evidence>
<dbReference type="PANTHER" id="PTHR43811:SF19">
    <property type="entry name" value="39 KDA FK506-BINDING NUCLEAR PROTEIN"/>
    <property type="match status" value="1"/>
</dbReference>
<dbReference type="GO" id="GO:0016853">
    <property type="term" value="F:isomerase activity"/>
    <property type="evidence" value="ECO:0007669"/>
    <property type="project" value="UniProtKB-KW"/>
</dbReference>
<dbReference type="RefSeq" id="WP_344069813.1">
    <property type="nucleotide sequence ID" value="NZ_BAAAPL010000001.1"/>
</dbReference>
<comment type="catalytic activity">
    <reaction evidence="1 5 6">
        <text>[protein]-peptidylproline (omega=180) = [protein]-peptidylproline (omega=0)</text>
        <dbReference type="Rhea" id="RHEA:16237"/>
        <dbReference type="Rhea" id="RHEA-COMP:10747"/>
        <dbReference type="Rhea" id="RHEA-COMP:10748"/>
        <dbReference type="ChEBI" id="CHEBI:83833"/>
        <dbReference type="ChEBI" id="CHEBI:83834"/>
        <dbReference type="EC" id="5.2.1.8"/>
    </reaction>
</comment>
<evidence type="ECO:0000259" key="8">
    <source>
        <dbReference type="PROSITE" id="PS50059"/>
    </source>
</evidence>
<feature type="signal peptide" evidence="7">
    <location>
        <begin position="1"/>
        <end position="24"/>
    </location>
</feature>
<keyword evidence="4 5" id="KW-0413">Isomerase</keyword>
<protein>
    <recommendedName>
        <fullName evidence="6">Peptidyl-prolyl cis-trans isomerase</fullName>
        <ecNumber evidence="6">5.2.1.8</ecNumber>
    </recommendedName>
</protein>
<comment type="similarity">
    <text evidence="2 6">Belongs to the FKBP-type PPIase family.</text>
</comment>
<evidence type="ECO:0000256" key="3">
    <source>
        <dbReference type="ARBA" id="ARBA00023110"/>
    </source>
</evidence>
<feature type="chain" id="PRO_5046769173" description="Peptidyl-prolyl cis-trans isomerase" evidence="7">
    <location>
        <begin position="25"/>
        <end position="319"/>
    </location>
</feature>
<sequence length="319" mass="32529">MRKTPALLAVLGLSALALTGCASAGLDSCDRVEAAGVDMSSIVTVDGEFGTMPGASVFAPFHIDETSWVDVSDGEGEGLVTPAQLLVLDATMYAGSTGEQLATSAYDGSYSSVYSWQTWINAMPGLEDALACATPGTRIVVGLPAGEIDPDYAATVGLGADESAVLVVDIQKVYLSKANGADQFTDSNGLPSVVRAPDGRPGVVIPDIAAPTDLVVQVIKKGDGAVVTADDAVRVHYTGLLWDTGEVFDTSWDGDPVSMTLDGVIDGFAQALDGQTVGSQILVVIPPELGYGDTASGSIPAGSTLVFVIDILGIDGVAS</sequence>
<dbReference type="PROSITE" id="PS51257">
    <property type="entry name" value="PROKAR_LIPOPROTEIN"/>
    <property type="match status" value="1"/>
</dbReference>
<dbReference type="SUPFAM" id="SSF54534">
    <property type="entry name" value="FKBP-like"/>
    <property type="match status" value="1"/>
</dbReference>
<evidence type="ECO:0000256" key="4">
    <source>
        <dbReference type="ARBA" id="ARBA00023235"/>
    </source>
</evidence>
<proteinExistence type="inferred from homology"/>
<dbReference type="PANTHER" id="PTHR43811">
    <property type="entry name" value="FKBP-TYPE PEPTIDYL-PROLYL CIS-TRANS ISOMERASE FKPA"/>
    <property type="match status" value="1"/>
</dbReference>
<keyword evidence="10" id="KW-1185">Reference proteome</keyword>
<reference evidence="9 10" key="1">
    <citation type="journal article" date="2019" name="Int. J. Syst. Evol. Microbiol.">
        <title>The Global Catalogue of Microorganisms (GCM) 10K type strain sequencing project: providing services to taxonomists for standard genome sequencing and annotation.</title>
        <authorList>
            <consortium name="The Broad Institute Genomics Platform"/>
            <consortium name="The Broad Institute Genome Sequencing Center for Infectious Disease"/>
            <person name="Wu L."/>
            <person name="Ma J."/>
        </authorList>
    </citation>
    <scope>NUCLEOTIDE SEQUENCE [LARGE SCALE GENOMIC DNA]</scope>
    <source>
        <strain evidence="9 10">JCM 15577</strain>
    </source>
</reference>
<gene>
    <name evidence="9" type="ORF">GCM10009808_08740</name>
</gene>
<dbReference type="EC" id="5.2.1.8" evidence="6"/>
<evidence type="ECO:0000256" key="2">
    <source>
        <dbReference type="ARBA" id="ARBA00006577"/>
    </source>
</evidence>
<comment type="caution">
    <text evidence="9">The sequence shown here is derived from an EMBL/GenBank/DDBJ whole genome shotgun (WGS) entry which is preliminary data.</text>
</comment>
<dbReference type="Proteomes" id="UP001501690">
    <property type="component" value="Unassembled WGS sequence"/>
</dbReference>
<evidence type="ECO:0000256" key="5">
    <source>
        <dbReference type="PROSITE-ProRule" id="PRU00277"/>
    </source>
</evidence>
<dbReference type="PROSITE" id="PS50059">
    <property type="entry name" value="FKBP_PPIASE"/>
    <property type="match status" value="1"/>
</dbReference>
<evidence type="ECO:0000313" key="10">
    <source>
        <dbReference type="Proteomes" id="UP001501690"/>
    </source>
</evidence>
<accession>A0ABN2HUS4</accession>
<dbReference type="Pfam" id="PF00254">
    <property type="entry name" value="FKBP_C"/>
    <property type="match status" value="1"/>
</dbReference>
<keyword evidence="3 5" id="KW-0697">Rotamase</keyword>
<dbReference type="EMBL" id="BAAAPL010000001">
    <property type="protein sequence ID" value="GAA1693873.1"/>
    <property type="molecule type" value="Genomic_DNA"/>
</dbReference>
<evidence type="ECO:0000313" key="9">
    <source>
        <dbReference type="EMBL" id="GAA1693873.1"/>
    </source>
</evidence>
<organism evidence="9 10">
    <name type="scientific">Microbacterium sediminicola</name>
    <dbReference type="NCBI Taxonomy" id="415210"/>
    <lineage>
        <taxon>Bacteria</taxon>
        <taxon>Bacillati</taxon>
        <taxon>Actinomycetota</taxon>
        <taxon>Actinomycetes</taxon>
        <taxon>Micrococcales</taxon>
        <taxon>Microbacteriaceae</taxon>
        <taxon>Microbacterium</taxon>
    </lineage>
</organism>
<feature type="domain" description="PPIase FKBP-type" evidence="8">
    <location>
        <begin position="230"/>
        <end position="315"/>
    </location>
</feature>
<name>A0ABN2HUS4_9MICO</name>
<dbReference type="Gene3D" id="3.10.50.40">
    <property type="match status" value="1"/>
</dbReference>
<dbReference type="InterPro" id="IPR001179">
    <property type="entry name" value="PPIase_FKBP_dom"/>
</dbReference>
<evidence type="ECO:0000256" key="7">
    <source>
        <dbReference type="SAM" id="SignalP"/>
    </source>
</evidence>
<keyword evidence="7" id="KW-0732">Signal</keyword>